<sequence length="431" mass="48470">MEIKSNVPETRVLTPFGFLRGMLCLLVLLSTAFVILVYCGFITAVVLRFFSIHYSRKATAFFFGSWLALWPLLFEKINKTKVIFYGETVPADVRVLIIANHRTEVDWMYLWDLAMRKGRLGYIKYVLKSSLMKLPVFGWAFQILEFISVERKWEVDEPTMRHMLSTFKNHNDPLWLAIFPEGTDFTEQKCIRSQKFASEHGLPILHNVLLPKAKGFAACLEELRDYLDAVYDITIGYKNRCPTFLDNAFGVAPSEVHIHVRRVVVNDIPSSEEMVGSWLIDTFTKKDKLLSDFNSSGCFPHQGTEGDFPTIPCLVNAIGISKRNQMESYTKLAIVAMVLVATLVTGPMATTGFLICGVPSDGLKTCQPAVAKDVDPLPSPTPECCASLTNADMSCFCKLKGSSLLSMYDIDPKHAMELPTKCKLPQATYHC</sequence>
<feature type="transmembrane region" description="Helical" evidence="8">
    <location>
        <begin position="21"/>
        <end position="46"/>
    </location>
</feature>
<comment type="catalytic activity">
    <reaction evidence="1">
        <text>a 1-acyl-sn-glycero-3-phosphate + an acyl-CoA = a 1,2-diacyl-sn-glycero-3-phosphate + CoA</text>
        <dbReference type="Rhea" id="RHEA:19709"/>
        <dbReference type="ChEBI" id="CHEBI:57287"/>
        <dbReference type="ChEBI" id="CHEBI:57970"/>
        <dbReference type="ChEBI" id="CHEBI:58342"/>
        <dbReference type="ChEBI" id="CHEBI:58608"/>
        <dbReference type="EC" id="2.3.1.51"/>
    </reaction>
</comment>
<dbReference type="SUPFAM" id="SSF47699">
    <property type="entry name" value="Bifunctional inhibitor/lipid-transfer protein/seed storage 2S albumin"/>
    <property type="match status" value="1"/>
</dbReference>
<accession>A0A5N6PNU2</accession>
<dbReference type="UniPathway" id="UPA00557">
    <property type="reaction ID" value="UER00613"/>
</dbReference>
<keyword evidence="11" id="KW-1185">Reference proteome</keyword>
<evidence type="ECO:0000256" key="3">
    <source>
        <dbReference type="ARBA" id="ARBA00005189"/>
    </source>
</evidence>
<evidence type="ECO:0000256" key="2">
    <source>
        <dbReference type="ARBA" id="ARBA00004728"/>
    </source>
</evidence>
<dbReference type="Proteomes" id="UP000326396">
    <property type="component" value="Linkage Group LG11"/>
</dbReference>
<dbReference type="InterPro" id="IPR044741">
    <property type="entry name" value="NsLTP-like"/>
</dbReference>
<proteinExistence type="inferred from homology"/>
<name>A0A5N6PNU2_9ASTR</name>
<keyword evidence="8" id="KW-1133">Transmembrane helix</keyword>
<dbReference type="AlphaFoldDB" id="A0A5N6PNU2"/>
<evidence type="ECO:0000256" key="7">
    <source>
        <dbReference type="ARBA" id="ARBA00023315"/>
    </source>
</evidence>
<protein>
    <recommendedName>
        <fullName evidence="5">1-acylglycerol-3-phosphate O-acyltransferase</fullName>
        <ecNumber evidence="5">2.3.1.51</ecNumber>
    </recommendedName>
</protein>
<dbReference type="InterPro" id="IPR036312">
    <property type="entry name" value="Bifun_inhib/LTP/seed_sf"/>
</dbReference>
<dbReference type="Gene3D" id="1.10.110.10">
    <property type="entry name" value="Plant lipid-transfer and hydrophobic proteins"/>
    <property type="match status" value="1"/>
</dbReference>
<dbReference type="SMART" id="SM00563">
    <property type="entry name" value="PlsC"/>
    <property type="match status" value="1"/>
</dbReference>
<dbReference type="OrthoDB" id="189226at2759"/>
<dbReference type="GO" id="GO:0012505">
    <property type="term" value="C:endomembrane system"/>
    <property type="evidence" value="ECO:0007669"/>
    <property type="project" value="TreeGrafter"/>
</dbReference>
<dbReference type="EMBL" id="SZYD01000003">
    <property type="protein sequence ID" value="KAD6795262.1"/>
    <property type="molecule type" value="Genomic_DNA"/>
</dbReference>
<gene>
    <name evidence="10" type="ORF">E3N88_06158</name>
</gene>
<dbReference type="Pfam" id="PF01553">
    <property type="entry name" value="Acyltransferase"/>
    <property type="match status" value="1"/>
</dbReference>
<feature type="transmembrane region" description="Helical" evidence="8">
    <location>
        <begin position="332"/>
        <end position="355"/>
    </location>
</feature>
<organism evidence="10 11">
    <name type="scientific">Mikania micrantha</name>
    <name type="common">bitter vine</name>
    <dbReference type="NCBI Taxonomy" id="192012"/>
    <lineage>
        <taxon>Eukaryota</taxon>
        <taxon>Viridiplantae</taxon>
        <taxon>Streptophyta</taxon>
        <taxon>Embryophyta</taxon>
        <taxon>Tracheophyta</taxon>
        <taxon>Spermatophyta</taxon>
        <taxon>Magnoliopsida</taxon>
        <taxon>eudicotyledons</taxon>
        <taxon>Gunneridae</taxon>
        <taxon>Pentapetalae</taxon>
        <taxon>asterids</taxon>
        <taxon>campanulids</taxon>
        <taxon>Asterales</taxon>
        <taxon>Asteraceae</taxon>
        <taxon>Asteroideae</taxon>
        <taxon>Heliantheae alliance</taxon>
        <taxon>Eupatorieae</taxon>
        <taxon>Mikania</taxon>
    </lineage>
</organism>
<dbReference type="InterPro" id="IPR016140">
    <property type="entry name" value="Bifunc_inhib/LTP/seed_store"/>
</dbReference>
<feature type="domain" description="Phospholipid/glycerol acyltransferase" evidence="9">
    <location>
        <begin position="95"/>
        <end position="217"/>
    </location>
</feature>
<evidence type="ECO:0000313" key="10">
    <source>
        <dbReference type="EMBL" id="KAD6795262.1"/>
    </source>
</evidence>
<evidence type="ECO:0000256" key="5">
    <source>
        <dbReference type="ARBA" id="ARBA00013211"/>
    </source>
</evidence>
<evidence type="ECO:0000256" key="8">
    <source>
        <dbReference type="SAM" id="Phobius"/>
    </source>
</evidence>
<evidence type="ECO:0000256" key="1">
    <source>
        <dbReference type="ARBA" id="ARBA00001141"/>
    </source>
</evidence>
<evidence type="ECO:0000256" key="6">
    <source>
        <dbReference type="ARBA" id="ARBA00022679"/>
    </source>
</evidence>
<keyword evidence="8" id="KW-0812">Transmembrane</keyword>
<keyword evidence="6" id="KW-0808">Transferase</keyword>
<dbReference type="InterPro" id="IPR002123">
    <property type="entry name" value="Plipid/glycerol_acylTrfase"/>
</dbReference>
<dbReference type="CDD" id="cd04660">
    <property type="entry name" value="nsLTP_like"/>
    <property type="match status" value="1"/>
</dbReference>
<dbReference type="PANTHER" id="PTHR10983:SF76">
    <property type="entry name" value="1-ACYLGLYCEROL-3-PHOSPHATE O-ACYLTRANSFERASE"/>
    <property type="match status" value="1"/>
</dbReference>
<evidence type="ECO:0000313" key="11">
    <source>
        <dbReference type="Proteomes" id="UP000326396"/>
    </source>
</evidence>
<dbReference type="GO" id="GO:0016024">
    <property type="term" value="P:CDP-diacylglycerol biosynthetic process"/>
    <property type="evidence" value="ECO:0007669"/>
    <property type="project" value="UniProtKB-UniPathway"/>
</dbReference>
<comment type="pathway">
    <text evidence="3">Lipid metabolism.</text>
</comment>
<reference evidence="10 11" key="1">
    <citation type="submission" date="2019-05" db="EMBL/GenBank/DDBJ databases">
        <title>Mikania micrantha, genome provides insights into the molecular mechanism of rapid growth.</title>
        <authorList>
            <person name="Liu B."/>
        </authorList>
    </citation>
    <scope>NUCLEOTIDE SEQUENCE [LARGE SCALE GENOMIC DNA]</scope>
    <source>
        <strain evidence="10">NLD-2019</strain>
        <tissue evidence="10">Leaf</tissue>
    </source>
</reference>
<keyword evidence="8" id="KW-0472">Membrane</keyword>
<dbReference type="Pfam" id="PF14368">
    <property type="entry name" value="LTP_2"/>
    <property type="match status" value="1"/>
</dbReference>
<dbReference type="PANTHER" id="PTHR10983">
    <property type="entry name" value="1-ACYLGLYCEROL-3-PHOSPHATE ACYLTRANSFERASE-RELATED"/>
    <property type="match status" value="1"/>
</dbReference>
<dbReference type="Pfam" id="PF16076">
    <property type="entry name" value="Acyltransf_C"/>
    <property type="match status" value="1"/>
</dbReference>
<dbReference type="EC" id="2.3.1.51" evidence="5"/>
<dbReference type="InterPro" id="IPR032098">
    <property type="entry name" value="Acyltransf_C"/>
</dbReference>
<comment type="pathway">
    <text evidence="2">Phospholipid metabolism; CDP-diacylglycerol biosynthesis; CDP-diacylglycerol from sn-glycerol 3-phosphate: step 2/3.</text>
</comment>
<dbReference type="CDD" id="cd07990">
    <property type="entry name" value="LPLAT_LCLAT1-like"/>
    <property type="match status" value="1"/>
</dbReference>
<dbReference type="SUPFAM" id="SSF69593">
    <property type="entry name" value="Glycerol-3-phosphate (1)-acyltransferase"/>
    <property type="match status" value="1"/>
</dbReference>
<comment type="caution">
    <text evidence="10">The sequence shown here is derived from an EMBL/GenBank/DDBJ whole genome shotgun (WGS) entry which is preliminary data.</text>
</comment>
<evidence type="ECO:0000259" key="9">
    <source>
        <dbReference type="SMART" id="SM00563"/>
    </source>
</evidence>
<keyword evidence="7" id="KW-0012">Acyltransferase</keyword>
<comment type="similarity">
    <text evidence="4">Belongs to the 1-acyl-sn-glycerol-3-phosphate acyltransferase family.</text>
</comment>
<feature type="transmembrane region" description="Helical" evidence="8">
    <location>
        <begin position="58"/>
        <end position="74"/>
    </location>
</feature>
<evidence type="ECO:0000256" key="4">
    <source>
        <dbReference type="ARBA" id="ARBA00008655"/>
    </source>
</evidence>
<dbReference type="GO" id="GO:0003841">
    <property type="term" value="F:1-acylglycerol-3-phosphate O-acyltransferase activity"/>
    <property type="evidence" value="ECO:0007669"/>
    <property type="project" value="UniProtKB-EC"/>
</dbReference>